<dbReference type="EMBL" id="SPSB01000001">
    <property type="protein sequence ID" value="TFV97486.1"/>
    <property type="molecule type" value="Genomic_DNA"/>
</dbReference>
<gene>
    <name evidence="1" type="ORF">E4S40_02185</name>
</gene>
<name>A0A4Y9R267_9BACT</name>
<dbReference type="RefSeq" id="WP_135070208.1">
    <property type="nucleotide sequence ID" value="NZ_SPSB01000001.1"/>
</dbReference>
<dbReference type="AlphaFoldDB" id="A0A4Y9R267"/>
<reference evidence="1 2" key="1">
    <citation type="submission" date="2019-03" db="EMBL/GenBank/DDBJ databases">
        <title>Algoriphagus sp. nov, a new strain isolated from root system soil of mangrove plant Kandelia.</title>
        <authorList>
            <person name="Yin Q."/>
            <person name="Wang K."/>
            <person name="Song Z."/>
        </authorList>
    </citation>
    <scope>NUCLEOTIDE SEQUENCE [LARGE SCALE GENOMIC DNA]</scope>
    <source>
        <strain evidence="1 2">XY-J91</strain>
    </source>
</reference>
<protein>
    <submittedName>
        <fullName evidence="1">Uncharacterized protein</fullName>
    </submittedName>
</protein>
<proteinExistence type="predicted"/>
<keyword evidence="2" id="KW-1185">Reference proteome</keyword>
<dbReference type="OrthoDB" id="818759at2"/>
<evidence type="ECO:0000313" key="2">
    <source>
        <dbReference type="Proteomes" id="UP000297647"/>
    </source>
</evidence>
<organism evidence="1 2">
    <name type="scientific">Algoriphagus kandeliae</name>
    <dbReference type="NCBI Taxonomy" id="2562278"/>
    <lineage>
        <taxon>Bacteria</taxon>
        <taxon>Pseudomonadati</taxon>
        <taxon>Bacteroidota</taxon>
        <taxon>Cytophagia</taxon>
        <taxon>Cytophagales</taxon>
        <taxon>Cyclobacteriaceae</taxon>
        <taxon>Algoriphagus</taxon>
    </lineage>
</organism>
<dbReference type="Proteomes" id="UP000297647">
    <property type="component" value="Unassembled WGS sequence"/>
</dbReference>
<evidence type="ECO:0000313" key="1">
    <source>
        <dbReference type="EMBL" id="TFV97486.1"/>
    </source>
</evidence>
<comment type="caution">
    <text evidence="1">The sequence shown here is derived from an EMBL/GenBank/DDBJ whole genome shotgun (WGS) entry which is preliminary data.</text>
</comment>
<sequence>MRKFFFQFAVIILLIQLFSTELLAQRNDYIVLNDTIFSEGYIKQEYSEITSTIYFRKTKKEPWNKYSNTQVKEYYFSKRKYYAKEIERGNGREFIFLKLIPNQLEGVNLYRSTDQKMQFFLEKEGSIQLLDESYREVLRQTVANAELDPLLEITHFTGEDMAYFLSEAGTFKKPRTYSKRVGVTPFSGVIQTINRFQLPNTNQLARVTGAGWQLGTDMEIQVNRLRNVSLHLRPSFSSSSGSDFIIFRDGGNAFETDSYLSQTIFQLPLSGKFHLDLVPNSWRAFGEVGYGISFINLQESSLQIAEIQEGSVTTYVRDFELNGLYNGFVGGLGIEKYLSKGRALIIGIHYSSMSSGVEKFAETSMFVGFKF</sequence>
<accession>A0A4Y9R267</accession>